<dbReference type="GO" id="GO:0005886">
    <property type="term" value="C:plasma membrane"/>
    <property type="evidence" value="ECO:0007669"/>
    <property type="project" value="UniProtKB-SubCell"/>
</dbReference>
<dbReference type="InterPro" id="IPR012902">
    <property type="entry name" value="N_methyl_site"/>
</dbReference>
<evidence type="ECO:0000256" key="3">
    <source>
        <dbReference type="ARBA" id="ARBA00022475"/>
    </source>
</evidence>
<evidence type="ECO:0000256" key="7">
    <source>
        <dbReference type="ARBA" id="ARBA00022989"/>
    </source>
</evidence>
<evidence type="ECO:0000256" key="5">
    <source>
        <dbReference type="ARBA" id="ARBA00022519"/>
    </source>
</evidence>
<evidence type="ECO:0000256" key="2">
    <source>
        <dbReference type="ARBA" id="ARBA00021549"/>
    </source>
</evidence>
<dbReference type="InterPro" id="IPR045584">
    <property type="entry name" value="Pilin-like"/>
</dbReference>
<reference evidence="13 14" key="1">
    <citation type="submission" date="2017-07" db="EMBL/GenBank/DDBJ databases">
        <title>Phenotypical and genomic characterization of a clinical isolate of Shewanella bicestrii sp. nov. producing an extended-spectrum beta-lactamase and a new oxacillinase variant.</title>
        <authorList>
            <person name="Jousset A.B."/>
            <person name="Bonnin R.A."/>
            <person name="Girlich D."/>
            <person name="Dabos L."/>
            <person name="Potron A."/>
            <person name="Dortet L."/>
            <person name="Glaser P."/>
            <person name="Naas T."/>
        </authorList>
    </citation>
    <scope>NUCLEOTIDE SEQUENCE [LARGE SCALE GENOMIC DNA]</scope>
    <source>
        <strain evidence="13 14">JAB-1</strain>
    </source>
</reference>
<dbReference type="SUPFAM" id="SSF54523">
    <property type="entry name" value="Pili subunits"/>
    <property type="match status" value="1"/>
</dbReference>
<evidence type="ECO:0000256" key="6">
    <source>
        <dbReference type="ARBA" id="ARBA00022692"/>
    </source>
</evidence>
<dbReference type="EMBL" id="CP022358">
    <property type="protein sequence ID" value="ASK68319.1"/>
    <property type="molecule type" value="Genomic_DNA"/>
</dbReference>
<name>A0A220UJK0_9GAMM</name>
<dbReference type="GO" id="GO:0015628">
    <property type="term" value="P:protein secretion by the type II secretion system"/>
    <property type="evidence" value="ECO:0007669"/>
    <property type="project" value="InterPro"/>
</dbReference>
<dbReference type="GO" id="GO:0015627">
    <property type="term" value="C:type II protein secretion system complex"/>
    <property type="evidence" value="ECO:0007669"/>
    <property type="project" value="InterPro"/>
</dbReference>
<dbReference type="Pfam" id="PF12019">
    <property type="entry name" value="GspH"/>
    <property type="match status" value="1"/>
</dbReference>
<dbReference type="Proteomes" id="UP000198367">
    <property type="component" value="Chromosome"/>
</dbReference>
<evidence type="ECO:0000256" key="8">
    <source>
        <dbReference type="ARBA" id="ARBA00023136"/>
    </source>
</evidence>
<keyword evidence="6 11" id="KW-0812">Transmembrane</keyword>
<dbReference type="AlphaFoldDB" id="A0A220UJK0"/>
<keyword evidence="5" id="KW-0997">Cell inner membrane</keyword>
<evidence type="ECO:0000313" key="14">
    <source>
        <dbReference type="Proteomes" id="UP000198367"/>
    </source>
</evidence>
<evidence type="ECO:0000256" key="10">
    <source>
        <dbReference type="ARBA" id="ARBA00030775"/>
    </source>
</evidence>
<keyword evidence="8 11" id="KW-0472">Membrane</keyword>
<feature type="domain" description="General secretion pathway GspH" evidence="12">
    <location>
        <begin position="50"/>
        <end position="148"/>
    </location>
</feature>
<dbReference type="InterPro" id="IPR022346">
    <property type="entry name" value="T2SS_GspH"/>
</dbReference>
<gene>
    <name evidence="13" type="ORF">CF168_05210</name>
</gene>
<protein>
    <recommendedName>
        <fullName evidence="2">Type II secretion system protein H</fullName>
    </recommendedName>
    <alternativeName>
        <fullName evidence="10">General secretion pathway protein H</fullName>
    </alternativeName>
</protein>
<accession>A0A220UJK0</accession>
<keyword evidence="14" id="KW-1185">Reference proteome</keyword>
<evidence type="ECO:0000256" key="1">
    <source>
        <dbReference type="ARBA" id="ARBA00004377"/>
    </source>
</evidence>
<evidence type="ECO:0000256" key="4">
    <source>
        <dbReference type="ARBA" id="ARBA00022481"/>
    </source>
</evidence>
<dbReference type="Pfam" id="PF07963">
    <property type="entry name" value="N_methyl"/>
    <property type="match status" value="1"/>
</dbReference>
<keyword evidence="4" id="KW-0488">Methylation</keyword>
<comment type="subcellular location">
    <subcellularLocation>
        <location evidence="1">Cell inner membrane</location>
        <topology evidence="1">Single-pass membrane protein</topology>
    </subcellularLocation>
</comment>
<dbReference type="RefSeq" id="WP_089067212.1">
    <property type="nucleotide sequence ID" value="NZ_CP022358.1"/>
</dbReference>
<evidence type="ECO:0000256" key="11">
    <source>
        <dbReference type="SAM" id="Phobius"/>
    </source>
</evidence>
<proteinExistence type="inferred from homology"/>
<dbReference type="KEGG" id="sbj:CF168_05210"/>
<evidence type="ECO:0000259" key="12">
    <source>
        <dbReference type="Pfam" id="PF12019"/>
    </source>
</evidence>
<comment type="similarity">
    <text evidence="9">Belongs to the GSP H family.</text>
</comment>
<dbReference type="NCBIfam" id="TIGR02532">
    <property type="entry name" value="IV_pilin_GFxxxE"/>
    <property type="match status" value="1"/>
</dbReference>
<sequence>MLNKLLGFTLVELMVTIAVAAILLTIGVPSLISVYEGVRVNNNIAKIHDIMVFARNQAISYGATIKVCASNGSACGTNWGNGIKVISPDNKDIRVIDAFNTNDSVKSNSASFTFSSEGMLSANSAVEIIYCPGGSATNSKSVNISSSGLISYGADGKSCS</sequence>
<feature type="transmembrane region" description="Helical" evidence="11">
    <location>
        <begin position="6"/>
        <end position="32"/>
    </location>
</feature>
<evidence type="ECO:0000256" key="9">
    <source>
        <dbReference type="ARBA" id="ARBA00025772"/>
    </source>
</evidence>
<keyword evidence="7 11" id="KW-1133">Transmembrane helix</keyword>
<organism evidence="13 14">
    <name type="scientific">Shewanella bicestrii</name>
    <dbReference type="NCBI Taxonomy" id="2018305"/>
    <lineage>
        <taxon>Bacteria</taxon>
        <taxon>Pseudomonadati</taxon>
        <taxon>Pseudomonadota</taxon>
        <taxon>Gammaproteobacteria</taxon>
        <taxon>Alteromonadales</taxon>
        <taxon>Shewanellaceae</taxon>
        <taxon>Shewanella</taxon>
    </lineage>
</organism>
<keyword evidence="3" id="KW-1003">Cell membrane</keyword>
<evidence type="ECO:0000313" key="13">
    <source>
        <dbReference type="EMBL" id="ASK68319.1"/>
    </source>
</evidence>
<dbReference type="Gene3D" id="3.55.40.10">
    <property type="entry name" value="minor pseudopilin epsh domain"/>
    <property type="match status" value="1"/>
</dbReference>